<proteinExistence type="predicted"/>
<evidence type="ECO:0000256" key="2">
    <source>
        <dbReference type="ARBA" id="ARBA00022840"/>
    </source>
</evidence>
<evidence type="ECO:0000313" key="4">
    <source>
        <dbReference type="Proteomes" id="UP000244660"/>
    </source>
</evidence>
<organism evidence="3 4">
    <name type="scientific">Helicobacter pylori</name>
    <name type="common">Campylobacter pylori</name>
    <dbReference type="NCBI Taxonomy" id="210"/>
    <lineage>
        <taxon>Bacteria</taxon>
        <taxon>Pseudomonadati</taxon>
        <taxon>Campylobacterota</taxon>
        <taxon>Epsilonproteobacteria</taxon>
        <taxon>Campylobacterales</taxon>
        <taxon>Helicobacteraceae</taxon>
        <taxon>Helicobacter</taxon>
    </lineage>
</organism>
<name>A0A2T6SUF9_HELPX</name>
<dbReference type="InterPro" id="IPR027417">
    <property type="entry name" value="P-loop_NTPase"/>
</dbReference>
<keyword evidence="2 3" id="KW-0067">ATP-binding</keyword>
<reference evidence="3 4" key="1">
    <citation type="submission" date="2018-01" db="EMBL/GenBank/DDBJ databases">
        <title>Helicobacter pylori genome-wide association study shows promise for predicting gastric cancer risk.</title>
        <authorList>
            <person name="Berthenet E."/>
            <person name="Yahara K."/>
            <person name="Thorell K."/>
            <person name="Pascoe B."/>
            <person name="Meric G."/>
            <person name="Mikhail J.M."/>
            <person name="Engstrand L."/>
            <person name="Enroth H."/>
            <person name="Burette A."/>
            <person name="Megraud F."/>
            <person name="Atherton J."/>
            <person name="Smith S."/>
            <person name="Wilkinson T.S."/>
            <person name="Hitchings M.D."/>
            <person name="Falush D."/>
            <person name="Sheppard S.K."/>
        </authorList>
    </citation>
    <scope>NUCLEOTIDE SEQUENCE [LARGE SCALE GENOMIC DNA]</scope>
    <source>
        <strain evidence="3 4">462</strain>
    </source>
</reference>
<dbReference type="Pfam" id="PF10609">
    <property type="entry name" value="ParA"/>
    <property type="match status" value="1"/>
</dbReference>
<evidence type="ECO:0000313" key="3">
    <source>
        <dbReference type="EMBL" id="PUD41078.1"/>
    </source>
</evidence>
<sequence length="51" mass="5424">MSNQASHLDNFMNAKNPKSFFDNKGNTKFIAITSGKGGVGKSNISANLAYS</sequence>
<accession>A0A2T6SUF9</accession>
<keyword evidence="1" id="KW-0547">Nucleotide-binding</keyword>
<dbReference type="AlphaFoldDB" id="A0A2T6SUF9"/>
<protein>
    <submittedName>
        <fullName evidence="3">ATP-binding protein</fullName>
    </submittedName>
</protein>
<dbReference type="SUPFAM" id="SSF52540">
    <property type="entry name" value="P-loop containing nucleoside triphosphate hydrolases"/>
    <property type="match status" value="1"/>
</dbReference>
<feature type="non-terminal residue" evidence="3">
    <location>
        <position position="51"/>
    </location>
</feature>
<dbReference type="Proteomes" id="UP000244660">
    <property type="component" value="Unassembled WGS sequence"/>
</dbReference>
<evidence type="ECO:0000256" key="1">
    <source>
        <dbReference type="ARBA" id="ARBA00022741"/>
    </source>
</evidence>
<gene>
    <name evidence="3" type="ORF">C2R92_03370</name>
</gene>
<dbReference type="InterPro" id="IPR033756">
    <property type="entry name" value="YlxH/NBP35"/>
</dbReference>
<comment type="caution">
    <text evidence="3">The sequence shown here is derived from an EMBL/GenBank/DDBJ whole genome shotgun (WGS) entry which is preliminary data.</text>
</comment>
<dbReference type="EMBL" id="QBQB01000116">
    <property type="protein sequence ID" value="PUD41078.1"/>
    <property type="molecule type" value="Genomic_DNA"/>
</dbReference>
<dbReference type="GO" id="GO:0005524">
    <property type="term" value="F:ATP binding"/>
    <property type="evidence" value="ECO:0007669"/>
    <property type="project" value="UniProtKB-KW"/>
</dbReference>
<dbReference type="Gene3D" id="3.40.50.300">
    <property type="entry name" value="P-loop containing nucleotide triphosphate hydrolases"/>
    <property type="match status" value="1"/>
</dbReference>
<dbReference type="RefSeq" id="WP_146170976.1">
    <property type="nucleotide sequence ID" value="NZ_QBQB01000116.1"/>
</dbReference>